<dbReference type="Pfam" id="PF26379">
    <property type="entry name" value="FimL_2nd"/>
    <property type="match status" value="1"/>
</dbReference>
<dbReference type="RefSeq" id="WP_219797202.1">
    <property type="nucleotide sequence ID" value="NZ_CP080095.1"/>
</dbReference>
<organism evidence="3 4">
    <name type="scientific">Paraburkholderia edwinii</name>
    <dbReference type="NCBI Taxonomy" id="2861782"/>
    <lineage>
        <taxon>Bacteria</taxon>
        <taxon>Pseudomonadati</taxon>
        <taxon>Pseudomonadota</taxon>
        <taxon>Betaproteobacteria</taxon>
        <taxon>Burkholderiales</taxon>
        <taxon>Burkholderiaceae</taxon>
        <taxon>Paraburkholderia</taxon>
    </lineage>
</organism>
<accession>A0ABX8UG72</accession>
<keyword evidence="4" id="KW-1185">Reference proteome</keyword>
<evidence type="ECO:0000313" key="4">
    <source>
        <dbReference type="Proteomes" id="UP000826462"/>
    </source>
</evidence>
<evidence type="ECO:0000313" key="3">
    <source>
        <dbReference type="EMBL" id="QYD67877.1"/>
    </source>
</evidence>
<dbReference type="EMBL" id="CP080095">
    <property type="protein sequence ID" value="QYD67877.1"/>
    <property type="molecule type" value="Genomic_DNA"/>
</dbReference>
<evidence type="ECO:0000259" key="2">
    <source>
        <dbReference type="Pfam" id="PF26379"/>
    </source>
</evidence>
<dbReference type="Proteomes" id="UP000826462">
    <property type="component" value="Chromosome 1"/>
</dbReference>
<feature type="region of interest" description="Disordered" evidence="1">
    <location>
        <begin position="81"/>
        <end position="104"/>
    </location>
</feature>
<feature type="domain" description="Scaffold protein FimL second" evidence="2">
    <location>
        <begin position="180"/>
        <end position="297"/>
    </location>
</feature>
<name>A0ABX8UG72_9BURK</name>
<gene>
    <name evidence="3" type="ORF">KZJ38_16340</name>
</gene>
<sequence length="519" mass="54072">MTPSSAPGSTLEALPNPRGGAVRGAERALAEAISAHDGHRDAALHVLHAAHALREAGWFAAHRFADALVLVSPLAFDAADHGQGQRHAADHSTPSGHPAAHTARAHPVENPVREVFGSALHAFAAALGRRNLRELACSPSLYAHYRSLSALIAQHTPGFKVNFEDIALAGRPVPPATLHAQPAQRLAHLRARYEQALLPVLRAQTGEGTMSAATLVVEAALDELETCMAQLAGPDPYDFWRLAAGCARALRVSGHLSGDADARRFFARCNLALADQARGIEYAPRSLVRATLALLWRDYALFGAAAEDTEPVELLRDYGLTVVWHVASTLASEALWEAGAAEVAGTAEAPAAQPGHRPTSSDALTRDLGPLTLHANAYEDFLQTADASIAALSEHARAADNPQKADSSEALQAGDAAYRLGASASALGLGHVALLSDALGLAWRRRAHAAAAMPEGRTPAHIEAPDAAVLEQAALALRAMLHQIAAGVAPPQASTAGGTTGSTALVALTRAIELGSTPT</sequence>
<reference evidence="3 4" key="1">
    <citation type="submission" date="2021-07" db="EMBL/GenBank/DDBJ databases">
        <title>Paraburkholderia edwinii protects Aspergillus sp. from phenazines by acting as a toxin sponge.</title>
        <authorList>
            <person name="Dahlstrom K.M."/>
            <person name="Newman D.K."/>
        </authorList>
    </citation>
    <scope>NUCLEOTIDE SEQUENCE [LARGE SCALE GENOMIC DNA]</scope>
    <source>
        <strain evidence="3 4">Pe01</strain>
    </source>
</reference>
<evidence type="ECO:0000256" key="1">
    <source>
        <dbReference type="SAM" id="MobiDB-lite"/>
    </source>
</evidence>
<dbReference type="InterPro" id="IPR058661">
    <property type="entry name" value="FimL_2nd"/>
</dbReference>
<protein>
    <recommendedName>
        <fullName evidence="2">Scaffold protein FimL second domain-containing protein</fullName>
    </recommendedName>
</protein>
<feature type="region of interest" description="Disordered" evidence="1">
    <location>
        <begin position="1"/>
        <end position="22"/>
    </location>
</feature>
<proteinExistence type="predicted"/>